<dbReference type="PANTHER" id="PTHR33969">
    <property type="entry name" value="SEGREGATION AND CONDENSATION PROTEIN A"/>
    <property type="match status" value="1"/>
</dbReference>
<gene>
    <name evidence="1" type="ORF">METZ01_LOCUS199599</name>
</gene>
<dbReference type="Gene3D" id="6.10.250.2410">
    <property type="match status" value="1"/>
</dbReference>
<name>A0A382E8E9_9ZZZZ</name>
<dbReference type="Pfam" id="PF02616">
    <property type="entry name" value="SMC_ScpA"/>
    <property type="match status" value="1"/>
</dbReference>
<organism evidence="1">
    <name type="scientific">marine metagenome</name>
    <dbReference type="NCBI Taxonomy" id="408172"/>
    <lineage>
        <taxon>unclassified sequences</taxon>
        <taxon>metagenomes</taxon>
        <taxon>ecological metagenomes</taxon>
    </lineage>
</organism>
<protein>
    <recommendedName>
        <fullName evidence="2">Segregation and condensation protein A</fullName>
    </recommendedName>
</protein>
<dbReference type="InterPro" id="IPR003768">
    <property type="entry name" value="ScpA"/>
</dbReference>
<accession>A0A382E8E9</accession>
<dbReference type="AlphaFoldDB" id="A0A382E8E9"/>
<dbReference type="EMBL" id="UINC01043137">
    <property type="protein sequence ID" value="SVB46745.1"/>
    <property type="molecule type" value="Genomic_DNA"/>
</dbReference>
<evidence type="ECO:0008006" key="2">
    <source>
        <dbReference type="Google" id="ProtNLM"/>
    </source>
</evidence>
<reference evidence="1" key="1">
    <citation type="submission" date="2018-05" db="EMBL/GenBank/DDBJ databases">
        <authorList>
            <person name="Lanie J.A."/>
            <person name="Ng W.-L."/>
            <person name="Kazmierczak K.M."/>
            <person name="Andrzejewski T.M."/>
            <person name="Davidsen T.M."/>
            <person name="Wayne K.J."/>
            <person name="Tettelin H."/>
            <person name="Glass J.I."/>
            <person name="Rusch D."/>
            <person name="Podicherti R."/>
            <person name="Tsui H.-C.T."/>
            <person name="Winkler M.E."/>
        </authorList>
    </citation>
    <scope>NUCLEOTIDE SEQUENCE</scope>
</reference>
<evidence type="ECO:0000313" key="1">
    <source>
        <dbReference type="EMBL" id="SVB46745.1"/>
    </source>
</evidence>
<dbReference type="PANTHER" id="PTHR33969:SF2">
    <property type="entry name" value="SEGREGATION AND CONDENSATION PROTEIN A"/>
    <property type="match status" value="1"/>
</dbReference>
<sequence length="246" mass="28521">MSDVDSNQFNVNLIKFNGPLDVLLDLAKSQKVNLEDISVAKLADQFHEFITKAENINLEIASEYLLMATWLTYLKSKLLLPESDEDEFKPSEVAEKLKLQLKKLELIRLLSDQMLKRERLGKDVFMRGARGYIRSIYSSKYSLTLYELLKTYSSIIMTKDFQRINILKLPVFTTESGIQIIKEFFGKLIDWKNIDDLIPSKFKTTKKFKRTGKAGIFSGSLELVKEGDVKIKQDKLFDNIYIRENK</sequence>
<proteinExistence type="predicted"/>